<comment type="caution">
    <text evidence="1">The sequence shown here is derived from an EMBL/GenBank/DDBJ whole genome shotgun (WGS) entry which is preliminary data.</text>
</comment>
<proteinExistence type="predicted"/>
<sequence length="374" mass="42592">MDHDTGNCLLSVCSNAAIGFYESGQVHGSGFWYPQWVTQTLFFGSMAAGNSGGYVVDSYYRQNQPDDRDWKELGDSLNHHIPPEFGLQEYDCEYDDRGHPTPKNLYCFQYSVMDASPDYDDFVIIEFIYKNNGSSALNGMYSAIFIDFDVPPNYTENYGKSDPLLRTVYLQPSQSNENPTVGIVYLGSKPQPSLPVANLSMVRYYFPGPPMDSQKFLYMNGTYQIPESPYPYDWSVVASAGPFDLPPGEEYHVAFAIVGGTSSSQYLNHCQNAIWFYDSLWAGIEEEETGVKDSYWFKNLIRDRLIINYRSDHRASFHIILYDCSGRRISNLYSGPLKGKGRLSWDMSRLPSGIYFLQIQGPDHSELHKIIRIE</sequence>
<evidence type="ECO:0000313" key="2">
    <source>
        <dbReference type="Proteomes" id="UP000268469"/>
    </source>
</evidence>
<name>A0A660SIA3_UNCW3</name>
<evidence type="ECO:0008006" key="3">
    <source>
        <dbReference type="Google" id="ProtNLM"/>
    </source>
</evidence>
<dbReference type="AlphaFoldDB" id="A0A660SIA3"/>
<gene>
    <name evidence="1" type="ORF">DRP53_06915</name>
</gene>
<organism evidence="1 2">
    <name type="scientific">candidate division WOR-3 bacterium</name>
    <dbReference type="NCBI Taxonomy" id="2052148"/>
    <lineage>
        <taxon>Bacteria</taxon>
        <taxon>Bacteria division WOR-3</taxon>
    </lineage>
</organism>
<accession>A0A660SIA3</accession>
<reference evidence="1 2" key="1">
    <citation type="submission" date="2018-06" db="EMBL/GenBank/DDBJ databases">
        <title>Extensive metabolic versatility and redundancy in microbially diverse, dynamic hydrothermal sediments.</title>
        <authorList>
            <person name="Dombrowski N."/>
            <person name="Teske A."/>
            <person name="Baker B.J."/>
        </authorList>
    </citation>
    <scope>NUCLEOTIDE SEQUENCE [LARGE SCALE GENOMIC DNA]</scope>
    <source>
        <strain evidence="1">B36_G15</strain>
    </source>
</reference>
<protein>
    <recommendedName>
        <fullName evidence="3">T9SS type A sorting domain-containing protein</fullName>
    </recommendedName>
</protein>
<dbReference type="EMBL" id="QNBE01000063">
    <property type="protein sequence ID" value="RKX69856.1"/>
    <property type="molecule type" value="Genomic_DNA"/>
</dbReference>
<evidence type="ECO:0000313" key="1">
    <source>
        <dbReference type="EMBL" id="RKX69856.1"/>
    </source>
</evidence>
<dbReference type="Proteomes" id="UP000268469">
    <property type="component" value="Unassembled WGS sequence"/>
</dbReference>